<dbReference type="Pfam" id="PF00126">
    <property type="entry name" value="HTH_1"/>
    <property type="match status" value="1"/>
</dbReference>
<gene>
    <name evidence="7" type="ORF">GCM10017643_16490</name>
</gene>
<dbReference type="SUPFAM" id="SSF46785">
    <property type="entry name" value="Winged helix' DNA-binding domain"/>
    <property type="match status" value="1"/>
</dbReference>
<dbReference type="GO" id="GO:0003677">
    <property type="term" value="F:DNA binding"/>
    <property type="evidence" value="ECO:0007669"/>
    <property type="project" value="UniProtKB-KW"/>
</dbReference>
<evidence type="ECO:0000256" key="1">
    <source>
        <dbReference type="ARBA" id="ARBA00009437"/>
    </source>
</evidence>
<dbReference type="InterPro" id="IPR050389">
    <property type="entry name" value="LysR-type_TF"/>
</dbReference>
<keyword evidence="5" id="KW-0804">Transcription</keyword>
<dbReference type="SUPFAM" id="SSF53850">
    <property type="entry name" value="Periplasmic binding protein-like II"/>
    <property type="match status" value="1"/>
</dbReference>
<dbReference type="PROSITE" id="PS50931">
    <property type="entry name" value="HTH_LYSR"/>
    <property type="match status" value="1"/>
</dbReference>
<dbReference type="CDD" id="cd08460">
    <property type="entry name" value="PBP2_DntR_like_1"/>
    <property type="match status" value="1"/>
</dbReference>
<evidence type="ECO:0000256" key="3">
    <source>
        <dbReference type="ARBA" id="ARBA00023015"/>
    </source>
</evidence>
<sequence>MDTTDLNLLPALDALLTEGSVTGAARRLGLSSSAMSRTLARLRFATGDPLLVRAGRGLVPTPRAIALRDRVHTLAREARDVLSPQDEGLDLATLDRTFTLRANEGFVGLFSAPLISTVIAAAPHARLRFAPKPMKDSAPLREGVVDLEIGVLGAFAPEVRTHFLFRDRFIGVVRAGHTLLSAPVTPQRYAAARHVVVSRRGSFTGPVDEALERLGLRREIVAVVPGFPDALRIARQSELVALIPRSCLGDESFVQGLASFELPVTTPEIVVSAMWHPRMDADPAHRWLRNVVISVCGASAP</sequence>
<dbReference type="GO" id="GO:0003700">
    <property type="term" value="F:DNA-binding transcription factor activity"/>
    <property type="evidence" value="ECO:0007669"/>
    <property type="project" value="InterPro"/>
</dbReference>
<dbReference type="PANTHER" id="PTHR30118">
    <property type="entry name" value="HTH-TYPE TRANSCRIPTIONAL REGULATOR LEUO-RELATED"/>
    <property type="match status" value="1"/>
</dbReference>
<keyword evidence="3" id="KW-0805">Transcription regulation</keyword>
<dbReference type="Pfam" id="PF03466">
    <property type="entry name" value="LysR_substrate"/>
    <property type="match status" value="1"/>
</dbReference>
<name>A0A9W6J8V9_9HYPH</name>
<protein>
    <submittedName>
        <fullName evidence="7">LysR family transcriptional regulator</fullName>
    </submittedName>
</protein>
<dbReference type="RefSeq" id="WP_213372832.1">
    <property type="nucleotide sequence ID" value="NZ_BSFJ01000005.1"/>
</dbReference>
<keyword evidence="2" id="KW-0536">Nodulation</keyword>
<evidence type="ECO:0000259" key="6">
    <source>
        <dbReference type="PROSITE" id="PS50931"/>
    </source>
</evidence>
<dbReference type="EMBL" id="BSFJ01000005">
    <property type="protein sequence ID" value="GLK71534.1"/>
    <property type="molecule type" value="Genomic_DNA"/>
</dbReference>
<dbReference type="PANTHER" id="PTHR30118:SF15">
    <property type="entry name" value="TRANSCRIPTIONAL REGULATORY PROTEIN"/>
    <property type="match status" value="1"/>
</dbReference>
<accession>A0A9W6J8V9</accession>
<evidence type="ECO:0000256" key="2">
    <source>
        <dbReference type="ARBA" id="ARBA00022458"/>
    </source>
</evidence>
<dbReference type="InterPro" id="IPR036388">
    <property type="entry name" value="WH-like_DNA-bd_sf"/>
</dbReference>
<proteinExistence type="inferred from homology"/>
<reference evidence="7" key="1">
    <citation type="journal article" date="2014" name="Int. J. Syst. Evol. Microbiol.">
        <title>Complete genome sequence of Corynebacterium casei LMG S-19264T (=DSM 44701T), isolated from a smear-ripened cheese.</title>
        <authorList>
            <consortium name="US DOE Joint Genome Institute (JGI-PGF)"/>
            <person name="Walter F."/>
            <person name="Albersmeier A."/>
            <person name="Kalinowski J."/>
            <person name="Ruckert C."/>
        </authorList>
    </citation>
    <scope>NUCLEOTIDE SEQUENCE</scope>
    <source>
        <strain evidence="7">VKM B-2484</strain>
    </source>
</reference>
<dbReference type="InterPro" id="IPR036390">
    <property type="entry name" value="WH_DNA-bd_sf"/>
</dbReference>
<dbReference type="InterPro" id="IPR000847">
    <property type="entry name" value="LysR_HTH_N"/>
</dbReference>
<comment type="caution">
    <text evidence="7">The sequence shown here is derived from an EMBL/GenBank/DDBJ whole genome shotgun (WGS) entry which is preliminary data.</text>
</comment>
<keyword evidence="4" id="KW-0238">DNA-binding</keyword>
<organism evidence="7 8">
    <name type="scientific">Ancylobacter dichloromethanicus</name>
    <dbReference type="NCBI Taxonomy" id="518825"/>
    <lineage>
        <taxon>Bacteria</taxon>
        <taxon>Pseudomonadati</taxon>
        <taxon>Pseudomonadota</taxon>
        <taxon>Alphaproteobacteria</taxon>
        <taxon>Hyphomicrobiales</taxon>
        <taxon>Xanthobacteraceae</taxon>
        <taxon>Ancylobacter</taxon>
    </lineage>
</organism>
<keyword evidence="8" id="KW-1185">Reference proteome</keyword>
<feature type="domain" description="HTH lysR-type" evidence="6">
    <location>
        <begin position="4"/>
        <end position="61"/>
    </location>
</feature>
<evidence type="ECO:0000256" key="4">
    <source>
        <dbReference type="ARBA" id="ARBA00023125"/>
    </source>
</evidence>
<comment type="similarity">
    <text evidence="1">Belongs to the LysR transcriptional regulatory family.</text>
</comment>
<dbReference type="Gene3D" id="3.40.190.10">
    <property type="entry name" value="Periplasmic binding protein-like II"/>
    <property type="match status" value="2"/>
</dbReference>
<dbReference type="Proteomes" id="UP001143370">
    <property type="component" value="Unassembled WGS sequence"/>
</dbReference>
<evidence type="ECO:0000313" key="8">
    <source>
        <dbReference type="Proteomes" id="UP001143370"/>
    </source>
</evidence>
<reference evidence="7" key="2">
    <citation type="submission" date="2023-01" db="EMBL/GenBank/DDBJ databases">
        <authorList>
            <person name="Sun Q."/>
            <person name="Evtushenko L."/>
        </authorList>
    </citation>
    <scope>NUCLEOTIDE SEQUENCE</scope>
    <source>
        <strain evidence="7">VKM B-2484</strain>
    </source>
</reference>
<evidence type="ECO:0000313" key="7">
    <source>
        <dbReference type="EMBL" id="GLK71534.1"/>
    </source>
</evidence>
<dbReference type="Gene3D" id="1.10.10.10">
    <property type="entry name" value="Winged helix-like DNA-binding domain superfamily/Winged helix DNA-binding domain"/>
    <property type="match status" value="1"/>
</dbReference>
<dbReference type="AlphaFoldDB" id="A0A9W6J8V9"/>
<dbReference type="InterPro" id="IPR005119">
    <property type="entry name" value="LysR_subst-bd"/>
</dbReference>
<evidence type="ECO:0000256" key="5">
    <source>
        <dbReference type="ARBA" id="ARBA00023163"/>
    </source>
</evidence>